<protein>
    <submittedName>
        <fullName evidence="1">Uncharacterized protein</fullName>
    </submittedName>
</protein>
<evidence type="ECO:0000313" key="1">
    <source>
        <dbReference type="EMBL" id="OAN16778.1"/>
    </source>
</evidence>
<evidence type="ECO:0000313" key="2">
    <source>
        <dbReference type="Proteomes" id="UP000078503"/>
    </source>
</evidence>
<sequence length="78" mass="8809">MPIDLCERSIPFGCIVSQFNDCEHKSEYTLLSYSVASSSTLIGSQLQLQDNVISGSGEHYTDHNLERKPCWKNNQSEK</sequence>
<reference evidence="1 2" key="1">
    <citation type="submission" date="2016-03" db="EMBL/GenBank/DDBJ databases">
        <title>Photobacterium proteolyticum sp. nov. a protease producing bacterium isolated from ocean sediments of Laizhou Bay.</title>
        <authorList>
            <person name="Li Y."/>
        </authorList>
    </citation>
    <scope>NUCLEOTIDE SEQUENCE [LARGE SCALE GENOMIC DNA]</scope>
    <source>
        <strain evidence="1 2">R-40508</strain>
    </source>
</reference>
<keyword evidence="2" id="KW-1185">Reference proteome</keyword>
<gene>
    <name evidence="1" type="ORF">A3K86_09200</name>
</gene>
<name>A0A178KHJ3_9GAMM</name>
<dbReference type="Proteomes" id="UP000078503">
    <property type="component" value="Unassembled WGS sequence"/>
</dbReference>
<dbReference type="STRING" id="858640.A3K86_09200"/>
<organism evidence="1 2">
    <name type="scientific">Photobacterium jeanii</name>
    <dbReference type="NCBI Taxonomy" id="858640"/>
    <lineage>
        <taxon>Bacteria</taxon>
        <taxon>Pseudomonadati</taxon>
        <taxon>Pseudomonadota</taxon>
        <taxon>Gammaproteobacteria</taxon>
        <taxon>Vibrionales</taxon>
        <taxon>Vibrionaceae</taxon>
        <taxon>Photobacterium</taxon>
    </lineage>
</organism>
<comment type="caution">
    <text evidence="1">The sequence shown here is derived from an EMBL/GenBank/DDBJ whole genome shotgun (WGS) entry which is preliminary data.</text>
</comment>
<dbReference type="EMBL" id="LVHF01000016">
    <property type="protein sequence ID" value="OAN16778.1"/>
    <property type="molecule type" value="Genomic_DNA"/>
</dbReference>
<proteinExistence type="predicted"/>
<dbReference type="AlphaFoldDB" id="A0A178KHJ3"/>
<accession>A0A178KHJ3</accession>